<sequence>HLPGNVACTPDVVGVNLNADSAKVADASAEQNDALNAQANVITHLFIAADTTQAVYYEGGVILGHLDCIAVDFTTVGIGFCIVSSVILIPTTS</sequence>
<gene>
    <name evidence="1" type="ORF">S01H4_62875</name>
</gene>
<dbReference type="AlphaFoldDB" id="X1DN18"/>
<feature type="non-terminal residue" evidence="1">
    <location>
        <position position="1"/>
    </location>
</feature>
<proteinExistence type="predicted"/>
<name>X1DN18_9ZZZZ</name>
<reference evidence="1" key="1">
    <citation type="journal article" date="2014" name="Front. Microbiol.">
        <title>High frequency of phylogenetically diverse reductive dehalogenase-homologous genes in deep subseafloor sedimentary metagenomes.</title>
        <authorList>
            <person name="Kawai M."/>
            <person name="Futagami T."/>
            <person name="Toyoda A."/>
            <person name="Takaki Y."/>
            <person name="Nishi S."/>
            <person name="Hori S."/>
            <person name="Arai W."/>
            <person name="Tsubouchi T."/>
            <person name="Morono Y."/>
            <person name="Uchiyama I."/>
            <person name="Ito T."/>
            <person name="Fujiyama A."/>
            <person name="Inagaki F."/>
            <person name="Takami H."/>
        </authorList>
    </citation>
    <scope>NUCLEOTIDE SEQUENCE</scope>
    <source>
        <strain evidence="1">Expedition CK06-06</strain>
    </source>
</reference>
<comment type="caution">
    <text evidence="1">The sequence shown here is derived from an EMBL/GenBank/DDBJ whole genome shotgun (WGS) entry which is preliminary data.</text>
</comment>
<evidence type="ECO:0000313" key="1">
    <source>
        <dbReference type="EMBL" id="GAH09640.1"/>
    </source>
</evidence>
<dbReference type="EMBL" id="BART01037647">
    <property type="protein sequence ID" value="GAH09640.1"/>
    <property type="molecule type" value="Genomic_DNA"/>
</dbReference>
<organism evidence="1">
    <name type="scientific">marine sediment metagenome</name>
    <dbReference type="NCBI Taxonomy" id="412755"/>
    <lineage>
        <taxon>unclassified sequences</taxon>
        <taxon>metagenomes</taxon>
        <taxon>ecological metagenomes</taxon>
    </lineage>
</organism>
<protein>
    <submittedName>
        <fullName evidence="1">Uncharacterized protein</fullName>
    </submittedName>
</protein>
<accession>X1DN18</accession>